<organism evidence="1">
    <name type="scientific">marine metagenome</name>
    <dbReference type="NCBI Taxonomy" id="408172"/>
    <lineage>
        <taxon>unclassified sequences</taxon>
        <taxon>metagenomes</taxon>
        <taxon>ecological metagenomes</taxon>
    </lineage>
</organism>
<dbReference type="AlphaFoldDB" id="A0A381PLI9"/>
<sequence>MSDKIEFSVDTKDLIQNSIQLLFDYLINSSKHEGNNRFKKLIESDRHVISEMPLEFGLPVQIMLSLDYSEFKGELDFTSFKKYLAQLVGLLAMTLENGEELLLREEKNTKRFLVELAAPVDADEQQNILMLGINLQSASVVALELMFFEPSQFIQKP</sequence>
<name>A0A381PLI9_9ZZZZ</name>
<evidence type="ECO:0000313" key="1">
    <source>
        <dbReference type="EMBL" id="SUZ67017.1"/>
    </source>
</evidence>
<proteinExistence type="predicted"/>
<reference evidence="1" key="1">
    <citation type="submission" date="2018-05" db="EMBL/GenBank/DDBJ databases">
        <authorList>
            <person name="Lanie J.A."/>
            <person name="Ng W.-L."/>
            <person name="Kazmierczak K.M."/>
            <person name="Andrzejewski T.M."/>
            <person name="Davidsen T.M."/>
            <person name="Wayne K.J."/>
            <person name="Tettelin H."/>
            <person name="Glass J.I."/>
            <person name="Rusch D."/>
            <person name="Podicherti R."/>
            <person name="Tsui H.-C.T."/>
            <person name="Winkler M.E."/>
        </authorList>
    </citation>
    <scope>NUCLEOTIDE SEQUENCE</scope>
</reference>
<gene>
    <name evidence="1" type="ORF">METZ01_LOCUS19871</name>
</gene>
<protein>
    <submittedName>
        <fullName evidence="1">Uncharacterized protein</fullName>
    </submittedName>
</protein>
<dbReference type="EMBL" id="UINC01001000">
    <property type="protein sequence ID" value="SUZ67017.1"/>
    <property type="molecule type" value="Genomic_DNA"/>
</dbReference>
<accession>A0A381PLI9</accession>